<dbReference type="SUPFAM" id="SSF52540">
    <property type="entry name" value="P-loop containing nucleoside triphosphate hydrolases"/>
    <property type="match status" value="1"/>
</dbReference>
<dbReference type="PANTHER" id="PTHR48466">
    <property type="entry name" value="OS10G0509000 PROTEIN-RELATED"/>
    <property type="match status" value="1"/>
</dbReference>
<evidence type="ECO:0000256" key="3">
    <source>
        <dbReference type="ARBA" id="ARBA00023125"/>
    </source>
</evidence>
<evidence type="ECO:0000259" key="5">
    <source>
        <dbReference type="SMART" id="SM00534"/>
    </source>
</evidence>
<feature type="chain" id="PRO_5025581439" description="DNA mismatch repair proteins mutS family domain-containing protein" evidence="4">
    <location>
        <begin position="17"/>
        <end position="479"/>
    </location>
</feature>
<feature type="non-terminal residue" evidence="6">
    <location>
        <position position="1"/>
    </location>
</feature>
<dbReference type="GO" id="GO:0006298">
    <property type="term" value="P:mismatch repair"/>
    <property type="evidence" value="ECO:0007669"/>
    <property type="project" value="InterPro"/>
</dbReference>
<dbReference type="SMART" id="SM00534">
    <property type="entry name" value="MUTSac"/>
    <property type="match status" value="1"/>
</dbReference>
<dbReference type="GO" id="GO:0140664">
    <property type="term" value="F:ATP-dependent DNA damage sensor activity"/>
    <property type="evidence" value="ECO:0007669"/>
    <property type="project" value="InterPro"/>
</dbReference>
<name>A0A6A4MBX4_9ERIC</name>
<proteinExistence type="predicted"/>
<dbReference type="Pfam" id="PF00488">
    <property type="entry name" value="MutS_V"/>
    <property type="match status" value="1"/>
</dbReference>
<dbReference type="GO" id="GO:0030983">
    <property type="term" value="F:mismatched DNA binding"/>
    <property type="evidence" value="ECO:0007669"/>
    <property type="project" value="InterPro"/>
</dbReference>
<evidence type="ECO:0000256" key="2">
    <source>
        <dbReference type="ARBA" id="ARBA00022840"/>
    </source>
</evidence>
<keyword evidence="7" id="KW-1185">Reference proteome</keyword>
<dbReference type="InterPro" id="IPR036187">
    <property type="entry name" value="DNA_mismatch_repair_MutS_sf"/>
</dbReference>
<dbReference type="InterPro" id="IPR000432">
    <property type="entry name" value="DNA_mismatch_repair_MutS_C"/>
</dbReference>
<evidence type="ECO:0000313" key="6">
    <source>
        <dbReference type="EMBL" id="KAE9464679.1"/>
    </source>
</evidence>
<accession>A0A6A4MBX4</accession>
<evidence type="ECO:0000313" key="7">
    <source>
        <dbReference type="Proteomes" id="UP000428333"/>
    </source>
</evidence>
<dbReference type="InterPro" id="IPR027417">
    <property type="entry name" value="P-loop_NTPase"/>
</dbReference>
<dbReference type="PANTHER" id="PTHR48466:SF2">
    <property type="entry name" value="OS10G0509000 PROTEIN"/>
    <property type="match status" value="1"/>
</dbReference>
<dbReference type="AlphaFoldDB" id="A0A6A4MBX4"/>
<feature type="signal peptide" evidence="4">
    <location>
        <begin position="1"/>
        <end position="16"/>
    </location>
</feature>
<feature type="domain" description="DNA mismatch repair proteins mutS family" evidence="5">
    <location>
        <begin position="388"/>
        <end position="479"/>
    </location>
</feature>
<gene>
    <name evidence="6" type="ORF">C3L33_03431</name>
</gene>
<sequence>LFFFVCFVYCWRYFQAQLWTLNQTYEESMRLLGETNAAVEMHNHGGCAMDFSGIDIGLVKSAIQHAQGGQPVDGSEAMATVALLLYAETLQYNLKSAIKEDAEWYQRFMPLSVTILELVISRSVVKLVQQLIDEDGSVKDSASSALKHSRDQVRLLESKLYQLMNSLVQNKMSETSILVRCALLEEKTCEGQLQSPEICLFCSGSGGESIIEPLSAVPLNDELQQAKALVAKAEADVLLKISEKMRVDIGDIEKLLNKTIELDVINARATYSLSFGGTCPDLFLAETKDGDLAIDMLLGNRNARAGRTLYIPKAYHPLLLQQHRQKLRKARKDVTNATSEIRRRNQGEIMNQNEETNINLSSFEMLVAVTKLEQSPPIPVDIFVAQKTRVLVITGPNTGGKTLYLKTIGLAAVMAKSGLYVLSSEPVKIPWFDSVLADIGDEQSLSQSLSTFSGHLRQINEILKHSTSKTLVLLDEVCS</sequence>
<dbReference type="Proteomes" id="UP000428333">
    <property type="component" value="Linkage Group LG02"/>
</dbReference>
<dbReference type="EMBL" id="QEFC01000329">
    <property type="protein sequence ID" value="KAE9464679.1"/>
    <property type="molecule type" value="Genomic_DNA"/>
</dbReference>
<comment type="caution">
    <text evidence="6">The sequence shown here is derived from an EMBL/GenBank/DDBJ whole genome shotgun (WGS) entry which is preliminary data.</text>
</comment>
<keyword evidence="3" id="KW-0238">DNA-binding</keyword>
<protein>
    <recommendedName>
        <fullName evidence="5">DNA mismatch repair proteins mutS family domain-containing protein</fullName>
    </recommendedName>
</protein>
<organism evidence="6 7">
    <name type="scientific">Rhododendron williamsianum</name>
    <dbReference type="NCBI Taxonomy" id="262921"/>
    <lineage>
        <taxon>Eukaryota</taxon>
        <taxon>Viridiplantae</taxon>
        <taxon>Streptophyta</taxon>
        <taxon>Embryophyta</taxon>
        <taxon>Tracheophyta</taxon>
        <taxon>Spermatophyta</taxon>
        <taxon>Magnoliopsida</taxon>
        <taxon>eudicotyledons</taxon>
        <taxon>Gunneridae</taxon>
        <taxon>Pentapetalae</taxon>
        <taxon>asterids</taxon>
        <taxon>Ericales</taxon>
        <taxon>Ericaceae</taxon>
        <taxon>Ericoideae</taxon>
        <taxon>Rhodoreae</taxon>
        <taxon>Rhododendron</taxon>
    </lineage>
</organism>
<dbReference type="InterPro" id="IPR045076">
    <property type="entry name" value="MutS"/>
</dbReference>
<dbReference type="SUPFAM" id="SSF48334">
    <property type="entry name" value="DNA repair protein MutS, domain III"/>
    <property type="match status" value="1"/>
</dbReference>
<reference evidence="6 7" key="1">
    <citation type="journal article" date="2019" name="Genome Biol. Evol.">
        <title>The Rhododendron genome and chromosomal organization provide insight into shared whole-genome duplications across the heath family (Ericaceae).</title>
        <authorList>
            <person name="Soza V.L."/>
            <person name="Lindsley D."/>
            <person name="Waalkes A."/>
            <person name="Ramage E."/>
            <person name="Patwardhan R.P."/>
            <person name="Burton J.N."/>
            <person name="Adey A."/>
            <person name="Kumar A."/>
            <person name="Qiu R."/>
            <person name="Shendure J."/>
            <person name="Hall B."/>
        </authorList>
    </citation>
    <scope>NUCLEOTIDE SEQUENCE [LARGE SCALE GENOMIC DNA]</scope>
    <source>
        <strain evidence="6">RSF 1966-606</strain>
    </source>
</reference>
<keyword evidence="2" id="KW-0067">ATP-binding</keyword>
<dbReference type="OrthoDB" id="1924787at2759"/>
<evidence type="ECO:0000256" key="4">
    <source>
        <dbReference type="SAM" id="SignalP"/>
    </source>
</evidence>
<keyword evidence="4" id="KW-0732">Signal</keyword>
<dbReference type="Gene3D" id="3.40.50.300">
    <property type="entry name" value="P-loop containing nucleotide triphosphate hydrolases"/>
    <property type="match status" value="1"/>
</dbReference>
<evidence type="ECO:0000256" key="1">
    <source>
        <dbReference type="ARBA" id="ARBA00022741"/>
    </source>
</evidence>
<keyword evidence="1" id="KW-0547">Nucleotide-binding</keyword>
<dbReference type="GO" id="GO:0005524">
    <property type="term" value="F:ATP binding"/>
    <property type="evidence" value="ECO:0007669"/>
    <property type="project" value="UniProtKB-KW"/>
</dbReference>